<dbReference type="InterPro" id="IPR035398">
    <property type="entry name" value="Bac_rhamnosid_C"/>
</dbReference>
<dbReference type="Gene3D" id="2.60.120.260">
    <property type="entry name" value="Galactose-binding domain-like"/>
    <property type="match status" value="1"/>
</dbReference>
<dbReference type="GO" id="GO:0005975">
    <property type="term" value="P:carbohydrate metabolic process"/>
    <property type="evidence" value="ECO:0007669"/>
    <property type="project" value="InterPro"/>
</dbReference>
<dbReference type="SUPFAM" id="SSF48208">
    <property type="entry name" value="Six-hairpin glycosidases"/>
    <property type="match status" value="1"/>
</dbReference>
<gene>
    <name evidence="4" type="ORF">PDESU_02165</name>
</gene>
<dbReference type="AlphaFoldDB" id="A0A6C2U0W3"/>
<accession>A0A6C2U0W3</accession>
<evidence type="ECO:0000259" key="2">
    <source>
        <dbReference type="Pfam" id="PF17389"/>
    </source>
</evidence>
<dbReference type="Pfam" id="PF17389">
    <property type="entry name" value="Bac_rhamnosid6H"/>
    <property type="match status" value="1"/>
</dbReference>
<dbReference type="PANTHER" id="PTHR34987">
    <property type="entry name" value="C, PUTATIVE (AFU_ORTHOLOGUE AFUA_3G02880)-RELATED"/>
    <property type="match status" value="1"/>
</dbReference>
<keyword evidence="5" id="KW-1185">Reference proteome</keyword>
<dbReference type="InterPro" id="IPR012341">
    <property type="entry name" value="6hp_glycosidase-like_sf"/>
</dbReference>
<organism evidence="4 5">
    <name type="scientific">Pontiella desulfatans</name>
    <dbReference type="NCBI Taxonomy" id="2750659"/>
    <lineage>
        <taxon>Bacteria</taxon>
        <taxon>Pseudomonadati</taxon>
        <taxon>Kiritimatiellota</taxon>
        <taxon>Kiritimatiellia</taxon>
        <taxon>Kiritimatiellales</taxon>
        <taxon>Pontiellaceae</taxon>
        <taxon>Pontiella</taxon>
    </lineage>
</organism>
<dbReference type="PANTHER" id="PTHR34987:SF2">
    <property type="entry name" value="B, PUTATIVE (AFU_ORTHOLOGUE AFUA_7G05040)-RELATED"/>
    <property type="match status" value="1"/>
</dbReference>
<evidence type="ECO:0000313" key="5">
    <source>
        <dbReference type="Proteomes" id="UP000366872"/>
    </source>
</evidence>
<dbReference type="InterPro" id="IPR008928">
    <property type="entry name" value="6-hairpin_glycosidase_sf"/>
</dbReference>
<protein>
    <recommendedName>
        <fullName evidence="6">Alpha-L-rhamnosidase six-hairpin glycosidase domain-containing protein</fullName>
    </recommendedName>
</protein>
<dbReference type="RefSeq" id="WP_136079165.1">
    <property type="nucleotide sequence ID" value="NZ_CAAHFG010000001.1"/>
</dbReference>
<evidence type="ECO:0000259" key="1">
    <source>
        <dbReference type="Pfam" id="PF08531"/>
    </source>
</evidence>
<evidence type="ECO:0008006" key="6">
    <source>
        <dbReference type="Google" id="ProtNLM"/>
    </source>
</evidence>
<proteinExistence type="predicted"/>
<feature type="domain" description="Alpha-L-rhamnosidase six-hairpin glycosidase" evidence="2">
    <location>
        <begin position="353"/>
        <end position="674"/>
    </location>
</feature>
<dbReference type="EMBL" id="CAAHFG010000001">
    <property type="protein sequence ID" value="VGO13608.1"/>
    <property type="molecule type" value="Genomic_DNA"/>
</dbReference>
<reference evidence="4 5" key="1">
    <citation type="submission" date="2019-04" db="EMBL/GenBank/DDBJ databases">
        <authorList>
            <person name="Van Vliet M D."/>
        </authorList>
    </citation>
    <scope>NUCLEOTIDE SEQUENCE [LARGE SCALE GENOMIC DNA]</scope>
    <source>
        <strain evidence="4 5">F1</strain>
    </source>
</reference>
<dbReference type="Pfam" id="PF08531">
    <property type="entry name" value="Bac_rhamnosid_N"/>
    <property type="match status" value="1"/>
</dbReference>
<dbReference type="InterPro" id="IPR035396">
    <property type="entry name" value="Bac_rhamnosid6H"/>
</dbReference>
<dbReference type="Gene3D" id="2.60.420.10">
    <property type="entry name" value="Maltose phosphorylase, domain 3"/>
    <property type="match status" value="1"/>
</dbReference>
<evidence type="ECO:0000313" key="4">
    <source>
        <dbReference type="EMBL" id="VGO13608.1"/>
    </source>
</evidence>
<feature type="domain" description="Alpha-L-rhamnosidase C-terminal" evidence="3">
    <location>
        <begin position="679"/>
        <end position="748"/>
    </location>
</feature>
<dbReference type="Gene3D" id="1.50.10.10">
    <property type="match status" value="1"/>
</dbReference>
<dbReference type="InterPro" id="IPR013737">
    <property type="entry name" value="Bac_rhamnosid_N"/>
</dbReference>
<feature type="domain" description="Bacterial alpha-L-rhamnosidase N-terminal" evidence="1">
    <location>
        <begin position="80"/>
        <end position="223"/>
    </location>
</feature>
<evidence type="ECO:0000259" key="3">
    <source>
        <dbReference type="Pfam" id="PF17390"/>
    </source>
</evidence>
<dbReference type="Pfam" id="PF17390">
    <property type="entry name" value="Bac_rhamnosid_C"/>
    <property type="match status" value="1"/>
</dbReference>
<dbReference type="Proteomes" id="UP000366872">
    <property type="component" value="Unassembled WGS sequence"/>
</dbReference>
<name>A0A6C2U0W3_PONDE</name>
<sequence>MIDKRWIGAAFAGSVLMVSGADSWQASWIGVDGTGIEITPNPEAVKEGVPDKKRKKKMPKPSGYWTCFRKGIKLDKAPDHAVAKIAVDSKYWLWINGEQVVFEGQLKRGPNPKDTYYDTVDLSAHLKKGDNTIALLVWYFGKSGFSHNDSGKAGLIFDASIDDKPLLSDASWKTIIHPAYGFTGAPHPNIRLPESNIRFDAQKDMLDWQMPGFDDSQWLAATEYGTVPCDPWNNLILRPIPLWKDFGLKDYVNVDELPSVSTGEPIIAKLPYNAQITPYLKVEGPAGQLIDLRMDNYRGGGPPNVRAEYVTRAGVQEYESLGWMNGHEMHYTIPAGFKILALKYRETGYDTEFTGTFECDDEFFNRYRQKALRTLYVTMRDTYFDCPDRERAQWWGDAVNELGEAFYVLDPRSSDLAQKGILELMNWQKDDGTIFSPVPGNYTRELPMQMLNSVGYFGFWTYYLYSGDLETIRTVYPGVKRYLEVWQIGDDGLVIPRKGGWTWGDWGKDKDMTILYNGWFYLALKGQKLMAEAVGETADIPVITARMKSIEANFNKTFWTGKEYRSPGYKGSTDDRAHALAVISGLAQPEQYPAILEVFRTEEHCSPYMEKYVGEALYQMRFEEDAIARAKKRYNYMTAHEYTTLFEGWEIGRKGFGGGTINHAWSGGMLTLLSQYGAGVAPVTPGYETYQVLPQMGSLQFIKTIVPSVKGDIKLELHNQTDAFSINLVSPEHTEAMVGLPKPSGGSVKHITANGETVWEDGQATQLPNGLRFVEETEHYIKFSARPGDWKFSTFY</sequence>